<dbReference type="SUPFAM" id="SSF48726">
    <property type="entry name" value="Immunoglobulin"/>
    <property type="match status" value="3"/>
</dbReference>
<comment type="caution">
    <text evidence="6">The sequence shown here is derived from an EMBL/GenBank/DDBJ whole genome shotgun (WGS) entry which is preliminary data.</text>
</comment>
<dbReference type="Gene3D" id="2.60.40.10">
    <property type="entry name" value="Immunoglobulins"/>
    <property type="match status" value="3"/>
</dbReference>
<dbReference type="InterPro" id="IPR013783">
    <property type="entry name" value="Ig-like_fold"/>
</dbReference>
<dbReference type="Proteomes" id="UP000324632">
    <property type="component" value="Chromosome 7"/>
</dbReference>
<dbReference type="PANTHER" id="PTHR12080:SF56">
    <property type="entry name" value="NATURAL KILLER CELL RECEPTOR 2B4"/>
    <property type="match status" value="1"/>
</dbReference>
<dbReference type="InterPro" id="IPR036179">
    <property type="entry name" value="Ig-like_dom_sf"/>
</dbReference>
<dbReference type="SMART" id="SM00409">
    <property type="entry name" value="IG"/>
    <property type="match status" value="2"/>
</dbReference>
<dbReference type="InterPro" id="IPR003599">
    <property type="entry name" value="Ig_sub"/>
</dbReference>
<keyword evidence="2" id="KW-0732">Signal</keyword>
<evidence type="ECO:0000256" key="4">
    <source>
        <dbReference type="ARBA" id="ARBA00023180"/>
    </source>
</evidence>
<evidence type="ECO:0000256" key="1">
    <source>
        <dbReference type="ARBA" id="ARBA00004370"/>
    </source>
</evidence>
<keyword evidence="7" id="KW-1185">Reference proteome</keyword>
<dbReference type="PANTHER" id="PTHR12080">
    <property type="entry name" value="SIGNALING LYMPHOCYTIC ACTIVATION MOLECULE"/>
    <property type="match status" value="1"/>
</dbReference>
<accession>A0A5A9PCN2</accession>
<evidence type="ECO:0000313" key="6">
    <source>
        <dbReference type="EMBL" id="KAA0718636.1"/>
    </source>
</evidence>
<evidence type="ECO:0000256" key="3">
    <source>
        <dbReference type="ARBA" id="ARBA00023136"/>
    </source>
</evidence>
<gene>
    <name evidence="6" type="ORF">E1301_Tti018830</name>
</gene>
<sequence>MERIGFNTETFSLTLRNVQRTDSGIYRARATVEQENYVAEHNLLVLAPVGISQAHLHGCHVDAPNTQVSSDVTKFMSVREGDSVHLEIQTPLKSEELQWIKNDKDRVVSYNKTNTNIYPNFVGRVTPYSKNFSITLRNVLKNDSGIYKARAIFDQSEEIIIQYNVSILASSVGDLVFVQGGSSVQLDIQQENQFIKLIWLNDTSEHLVRFTKETKNVKLHTSYMERIDFNTETFSLTLRNVQRTDSGIYRARATVEQENYVAEHNLLVLGHVPLSGKTRSKMAEEKRRNKEMVTKTRNYQLKLQAAGLDSNPYGFAMTYKIWKSKSMQHFSVQEYPIPWQAVILLSVLPPIGVLRRAQVLRWASLRHTFMAVMLMHLTHKVFTSLGYKQILPNPSLQLKESPRHTIRAGISIHLTNTQASEAVEQAMEKMPGQIPPVPSTMKTHQVVTFTPGEILYQEISCMCSTQKQLRCQCFTTQHFTFNKPAQKVPTEAIASESGDLIGKWCVLKYDSDLYPGIIMETVESQEGYPSALRDSEILLKKGTSTNLHFAAKREQAERFLLKILVN</sequence>
<feature type="domain" description="Immunoglobulin" evidence="5">
    <location>
        <begin position="173"/>
        <end position="269"/>
    </location>
</feature>
<reference evidence="6 7" key="1">
    <citation type="journal article" date="2019" name="Mol. Ecol. Resour.">
        <title>Chromosome-level genome assembly of Triplophysa tibetana, a fish adapted to the harsh high-altitude environment of the Tibetan Plateau.</title>
        <authorList>
            <person name="Yang X."/>
            <person name="Liu H."/>
            <person name="Ma Z."/>
            <person name="Zou Y."/>
            <person name="Zou M."/>
            <person name="Mao Y."/>
            <person name="Li X."/>
            <person name="Wang H."/>
            <person name="Chen T."/>
            <person name="Wang W."/>
            <person name="Yang R."/>
        </authorList>
    </citation>
    <scope>NUCLEOTIDE SEQUENCE [LARGE SCALE GENOMIC DNA]</scope>
    <source>
        <strain evidence="6">TTIB1903HZAU</strain>
        <tissue evidence="6">Muscle</tissue>
    </source>
</reference>
<dbReference type="EMBL" id="SOYY01000007">
    <property type="protein sequence ID" value="KAA0718636.1"/>
    <property type="molecule type" value="Genomic_DNA"/>
</dbReference>
<dbReference type="InterPro" id="IPR015631">
    <property type="entry name" value="CD2/SLAM_rcpt"/>
</dbReference>
<proteinExistence type="predicted"/>
<name>A0A5A9PCN2_9TELE</name>
<organism evidence="6 7">
    <name type="scientific">Triplophysa tibetana</name>
    <dbReference type="NCBI Taxonomy" id="1572043"/>
    <lineage>
        <taxon>Eukaryota</taxon>
        <taxon>Metazoa</taxon>
        <taxon>Chordata</taxon>
        <taxon>Craniata</taxon>
        <taxon>Vertebrata</taxon>
        <taxon>Euteleostomi</taxon>
        <taxon>Actinopterygii</taxon>
        <taxon>Neopterygii</taxon>
        <taxon>Teleostei</taxon>
        <taxon>Ostariophysi</taxon>
        <taxon>Cypriniformes</taxon>
        <taxon>Nemacheilidae</taxon>
        <taxon>Triplophysa</taxon>
    </lineage>
</organism>
<feature type="domain" description="Immunoglobulin" evidence="5">
    <location>
        <begin position="73"/>
        <end position="168"/>
    </location>
</feature>
<evidence type="ECO:0000259" key="5">
    <source>
        <dbReference type="SMART" id="SM00409"/>
    </source>
</evidence>
<keyword evidence="3" id="KW-0472">Membrane</keyword>
<evidence type="ECO:0000256" key="2">
    <source>
        <dbReference type="ARBA" id="ARBA00022729"/>
    </source>
</evidence>
<evidence type="ECO:0000313" key="7">
    <source>
        <dbReference type="Proteomes" id="UP000324632"/>
    </source>
</evidence>
<comment type="subcellular location">
    <subcellularLocation>
        <location evidence="1">Membrane</location>
    </subcellularLocation>
</comment>
<dbReference type="GO" id="GO:0016020">
    <property type="term" value="C:membrane"/>
    <property type="evidence" value="ECO:0007669"/>
    <property type="project" value="UniProtKB-SubCell"/>
</dbReference>
<keyword evidence="4" id="KW-0325">Glycoprotein</keyword>
<protein>
    <recommendedName>
        <fullName evidence="5">Immunoglobulin domain-containing protein</fullName>
    </recommendedName>
</protein>
<dbReference type="AlphaFoldDB" id="A0A5A9PCN2"/>